<dbReference type="InterPro" id="IPR033140">
    <property type="entry name" value="Lipase_GDXG_put_SER_AS"/>
</dbReference>
<dbReference type="PANTHER" id="PTHR48081:SF19">
    <property type="entry name" value="AB HYDROLASE SUPERFAMILY PROTEIN C4A8.06C"/>
    <property type="match status" value="1"/>
</dbReference>
<gene>
    <name evidence="5" type="ORF">BCR42DRAFT_421113</name>
</gene>
<evidence type="ECO:0000259" key="4">
    <source>
        <dbReference type="Pfam" id="PF07859"/>
    </source>
</evidence>
<comment type="similarity">
    <text evidence="1">Belongs to the 'GDXG' lipolytic enzyme family.</text>
</comment>
<dbReference type="Proteomes" id="UP000193560">
    <property type="component" value="Unassembled WGS sequence"/>
</dbReference>
<dbReference type="STRING" id="90262.A0A1X2I832"/>
<dbReference type="AlphaFoldDB" id="A0A1X2I832"/>
<dbReference type="InterPro" id="IPR013094">
    <property type="entry name" value="AB_hydrolase_3"/>
</dbReference>
<evidence type="ECO:0000313" key="6">
    <source>
        <dbReference type="Proteomes" id="UP000193560"/>
    </source>
</evidence>
<organism evidence="5 6">
    <name type="scientific">Absidia repens</name>
    <dbReference type="NCBI Taxonomy" id="90262"/>
    <lineage>
        <taxon>Eukaryota</taxon>
        <taxon>Fungi</taxon>
        <taxon>Fungi incertae sedis</taxon>
        <taxon>Mucoromycota</taxon>
        <taxon>Mucoromycotina</taxon>
        <taxon>Mucoromycetes</taxon>
        <taxon>Mucorales</taxon>
        <taxon>Cunninghamellaceae</taxon>
        <taxon>Absidia</taxon>
    </lineage>
</organism>
<dbReference type="Gene3D" id="3.40.50.1820">
    <property type="entry name" value="alpha/beta hydrolase"/>
    <property type="match status" value="1"/>
</dbReference>
<dbReference type="EMBL" id="MCGE01000021">
    <property type="protein sequence ID" value="ORZ11426.1"/>
    <property type="molecule type" value="Genomic_DNA"/>
</dbReference>
<accession>A0A1X2I832</accession>
<name>A0A1X2I832_9FUNG</name>
<dbReference type="PANTHER" id="PTHR48081">
    <property type="entry name" value="AB HYDROLASE SUPERFAMILY PROTEIN C4A8.06C"/>
    <property type="match status" value="1"/>
</dbReference>
<dbReference type="Pfam" id="PF07859">
    <property type="entry name" value="Abhydrolase_3"/>
    <property type="match status" value="1"/>
</dbReference>
<dbReference type="InterPro" id="IPR029058">
    <property type="entry name" value="AB_hydrolase_fold"/>
</dbReference>
<reference evidence="5 6" key="1">
    <citation type="submission" date="2016-07" db="EMBL/GenBank/DDBJ databases">
        <title>Pervasive Adenine N6-methylation of Active Genes in Fungi.</title>
        <authorList>
            <consortium name="DOE Joint Genome Institute"/>
            <person name="Mondo S.J."/>
            <person name="Dannebaum R.O."/>
            <person name="Kuo R.C."/>
            <person name="Labutti K."/>
            <person name="Haridas S."/>
            <person name="Kuo A."/>
            <person name="Salamov A."/>
            <person name="Ahrendt S.R."/>
            <person name="Lipzen A."/>
            <person name="Sullivan W."/>
            <person name="Andreopoulos W.B."/>
            <person name="Clum A."/>
            <person name="Lindquist E."/>
            <person name="Daum C."/>
            <person name="Ramamoorthy G.K."/>
            <person name="Gryganskyi A."/>
            <person name="Culley D."/>
            <person name="Magnuson J.K."/>
            <person name="James T.Y."/>
            <person name="O'Malley M.A."/>
            <person name="Stajich J.E."/>
            <person name="Spatafora J.W."/>
            <person name="Visel A."/>
            <person name="Grigoriev I.V."/>
        </authorList>
    </citation>
    <scope>NUCLEOTIDE SEQUENCE [LARGE SCALE GENOMIC DNA]</scope>
    <source>
        <strain evidence="5 6">NRRL 1336</strain>
    </source>
</reference>
<evidence type="ECO:0000256" key="1">
    <source>
        <dbReference type="ARBA" id="ARBA00010515"/>
    </source>
</evidence>
<evidence type="ECO:0000313" key="5">
    <source>
        <dbReference type="EMBL" id="ORZ11426.1"/>
    </source>
</evidence>
<protein>
    <submittedName>
        <fullName evidence="5">Alpha/Beta hydrolase protein</fullName>
    </submittedName>
</protein>
<evidence type="ECO:0000256" key="3">
    <source>
        <dbReference type="PROSITE-ProRule" id="PRU10038"/>
    </source>
</evidence>
<dbReference type="OrthoDB" id="408631at2759"/>
<keyword evidence="6" id="KW-1185">Reference proteome</keyword>
<proteinExistence type="inferred from homology"/>
<dbReference type="SUPFAM" id="SSF53474">
    <property type="entry name" value="alpha/beta-Hydrolases"/>
    <property type="match status" value="1"/>
</dbReference>
<comment type="caution">
    <text evidence="5">The sequence shown here is derived from an EMBL/GenBank/DDBJ whole genome shotgun (WGS) entry which is preliminary data.</text>
</comment>
<dbReference type="InterPro" id="IPR050300">
    <property type="entry name" value="GDXG_lipolytic_enzyme"/>
</dbReference>
<dbReference type="PROSITE" id="PS01174">
    <property type="entry name" value="LIPASE_GDXG_SER"/>
    <property type="match status" value="1"/>
</dbReference>
<evidence type="ECO:0000256" key="2">
    <source>
        <dbReference type="ARBA" id="ARBA00022801"/>
    </source>
</evidence>
<keyword evidence="2 5" id="KW-0378">Hydrolase</keyword>
<feature type="active site" evidence="3">
    <location>
        <position position="241"/>
    </location>
</feature>
<sequence>MPAKKPSMLSTAKWLTPIITSTTYSHFIEGPPAKSWTLKYNLMMAIIKAYTSPMMSSHASTTVKSEASTRRTIEKIQRAVNQRTQPLSKHCTEAEFTIGTEWREKGGAILEHALDLDDGDDLNTSWAWQDDRMTAEPLKASWIQPSSSSSTSNKKTLLYFHGGAYFLGTYKMYRPLLSQLALKSGPGGARVLAVDYRLAPQHPFPCALEDALAAYLYLIAPPPEAPFAPVAPSDIVIAGDSAGGGLTMALLLTIRDHGLPAPGGAIPISPWVDLTHALPSCASNELTDYLPPSTSTMAKWANGKQVHHYVPNRLLRHPLVSPVHDPRQWQDLPPLLIQTGNMEQLRDESIYVSLMATNNNNQNGQGAGAATTRVVLDLYDDMPHVFQMLLPTPAVRRSIDTMAHFLNDPSSLTTAGAGAGGLLTVRAVAADGQAQDVTQAMIDKHQGPCGKIGCNA</sequence>
<feature type="domain" description="Alpha/beta hydrolase fold-3" evidence="4">
    <location>
        <begin position="157"/>
        <end position="387"/>
    </location>
</feature>
<dbReference type="GO" id="GO:0016787">
    <property type="term" value="F:hydrolase activity"/>
    <property type="evidence" value="ECO:0007669"/>
    <property type="project" value="UniProtKB-KW"/>
</dbReference>